<dbReference type="PROSITE" id="PS50106">
    <property type="entry name" value="PDZ"/>
    <property type="match status" value="1"/>
</dbReference>
<dbReference type="Proteomes" id="UP000006238">
    <property type="component" value="Unassembled WGS sequence"/>
</dbReference>
<dbReference type="STRING" id="45851.BHV86_08175"/>
<dbReference type="eggNOG" id="COG0265">
    <property type="taxonomic scope" value="Bacteria"/>
</dbReference>
<dbReference type="Pfam" id="PF13365">
    <property type="entry name" value="Trypsin_2"/>
    <property type="match status" value="1"/>
</dbReference>
<gene>
    <name evidence="7" type="ORF">BUTYVIB_02036</name>
</gene>
<comment type="similarity">
    <text evidence="1">Belongs to the peptidase S1C family.</text>
</comment>
<dbReference type="HOGENOM" id="CLU_020120_0_1_9"/>
<feature type="domain" description="PDZ" evidence="6">
    <location>
        <begin position="337"/>
        <end position="426"/>
    </location>
</feature>
<reference evidence="7 8" key="1">
    <citation type="submission" date="2010-02" db="EMBL/GenBank/DDBJ databases">
        <authorList>
            <person name="Weinstock G."/>
            <person name="Sodergren E."/>
            <person name="Clifton S."/>
            <person name="Fulton L."/>
            <person name="Fulton B."/>
            <person name="Courtney L."/>
            <person name="Fronick C."/>
            <person name="Harrison M."/>
            <person name="Strong C."/>
            <person name="Farmer C."/>
            <person name="Delahaunty K."/>
            <person name="Markovic C."/>
            <person name="Hall O."/>
            <person name="Minx P."/>
            <person name="Tomlinson C."/>
            <person name="Mitreva M."/>
            <person name="Nelson J."/>
            <person name="Hou S."/>
            <person name="Wollam A."/>
            <person name="Pepin K.H."/>
            <person name="Johnson M."/>
            <person name="Bhonagiri V."/>
            <person name="Zhang X."/>
            <person name="Suruliraj S."/>
            <person name="Warren W."/>
            <person name="Chinwalla A."/>
            <person name="Mardis E.R."/>
            <person name="Wilson R.K."/>
        </authorList>
    </citation>
    <scope>NUCLEOTIDE SEQUENCE [LARGE SCALE GENOMIC DNA]</scope>
    <source>
        <strain evidence="7 8">DSM 2876</strain>
    </source>
</reference>
<dbReference type="InterPro" id="IPR001478">
    <property type="entry name" value="PDZ"/>
</dbReference>
<keyword evidence="8" id="KW-1185">Reference proteome</keyword>
<dbReference type="GO" id="GO:0006508">
    <property type="term" value="P:proteolysis"/>
    <property type="evidence" value="ECO:0007669"/>
    <property type="project" value="UniProtKB-KW"/>
</dbReference>
<dbReference type="Pfam" id="PF13180">
    <property type="entry name" value="PDZ_2"/>
    <property type="match status" value="1"/>
</dbReference>
<dbReference type="AlphaFoldDB" id="D4S1R4"/>
<dbReference type="EMBL" id="ABWN01000035">
    <property type="protein sequence ID" value="EFF67812.1"/>
    <property type="molecule type" value="Genomic_DNA"/>
</dbReference>
<name>D4S1R4_9FIRM</name>
<dbReference type="SUPFAM" id="SSF50156">
    <property type="entry name" value="PDZ domain-like"/>
    <property type="match status" value="1"/>
</dbReference>
<dbReference type="InterPro" id="IPR001940">
    <property type="entry name" value="Peptidase_S1C"/>
</dbReference>
<keyword evidence="2" id="KW-0645">Protease</keyword>
<proteinExistence type="inferred from homology"/>
<evidence type="ECO:0000256" key="4">
    <source>
        <dbReference type="SAM" id="MobiDB-lite"/>
    </source>
</evidence>
<dbReference type="Gene3D" id="2.40.10.10">
    <property type="entry name" value="Trypsin-like serine proteases"/>
    <property type="match status" value="2"/>
</dbReference>
<evidence type="ECO:0000256" key="1">
    <source>
        <dbReference type="ARBA" id="ARBA00010541"/>
    </source>
</evidence>
<accession>D4S1R4</accession>
<dbReference type="Gene3D" id="2.30.42.10">
    <property type="match status" value="1"/>
</dbReference>
<evidence type="ECO:0000313" key="7">
    <source>
        <dbReference type="EMBL" id="EFF67812.1"/>
    </source>
</evidence>
<keyword evidence="5" id="KW-0812">Transmembrane</keyword>
<dbReference type="SUPFAM" id="SSF50494">
    <property type="entry name" value="Trypsin-like serine proteases"/>
    <property type="match status" value="1"/>
</dbReference>
<dbReference type="SMART" id="SM00228">
    <property type="entry name" value="PDZ"/>
    <property type="match status" value="1"/>
</dbReference>
<organism evidence="7 8">
    <name type="scientific">Eshraghiella crossota DSM 2876</name>
    <dbReference type="NCBI Taxonomy" id="511680"/>
    <lineage>
        <taxon>Bacteria</taxon>
        <taxon>Bacillati</taxon>
        <taxon>Bacillota</taxon>
        <taxon>Clostridia</taxon>
        <taxon>Lachnospirales</taxon>
        <taxon>Lachnospiraceae</taxon>
        <taxon>Eshraghiella</taxon>
    </lineage>
</organism>
<dbReference type="InterPro" id="IPR043504">
    <property type="entry name" value="Peptidase_S1_PA_chymotrypsin"/>
</dbReference>
<dbReference type="PANTHER" id="PTHR43343">
    <property type="entry name" value="PEPTIDASE S12"/>
    <property type="match status" value="1"/>
</dbReference>
<keyword evidence="5" id="KW-1133">Transmembrane helix</keyword>
<feature type="transmembrane region" description="Helical" evidence="5">
    <location>
        <begin position="50"/>
        <end position="75"/>
    </location>
</feature>
<evidence type="ECO:0000256" key="5">
    <source>
        <dbReference type="SAM" id="Phobius"/>
    </source>
</evidence>
<evidence type="ECO:0000256" key="3">
    <source>
        <dbReference type="ARBA" id="ARBA00022801"/>
    </source>
</evidence>
<dbReference type="PANTHER" id="PTHR43343:SF3">
    <property type="entry name" value="PROTEASE DO-LIKE 8, CHLOROPLASTIC"/>
    <property type="match status" value="1"/>
</dbReference>
<keyword evidence="5" id="KW-0472">Membrane</keyword>
<keyword evidence="3" id="KW-0378">Hydrolase</keyword>
<dbReference type="InterPro" id="IPR036034">
    <property type="entry name" value="PDZ_sf"/>
</dbReference>
<dbReference type="GO" id="GO:0004252">
    <property type="term" value="F:serine-type endopeptidase activity"/>
    <property type="evidence" value="ECO:0007669"/>
    <property type="project" value="InterPro"/>
</dbReference>
<evidence type="ECO:0000313" key="8">
    <source>
        <dbReference type="Proteomes" id="UP000006238"/>
    </source>
</evidence>
<dbReference type="CDD" id="cd06779">
    <property type="entry name" value="cpPDZ_Deg_HtrA-like"/>
    <property type="match status" value="1"/>
</dbReference>
<comment type="caution">
    <text evidence="7">The sequence shown here is derived from an EMBL/GenBank/DDBJ whole genome shotgun (WGS) entry which is preliminary data.</text>
</comment>
<dbReference type="PRINTS" id="PR00834">
    <property type="entry name" value="PROTEASES2C"/>
</dbReference>
<dbReference type="InterPro" id="IPR051201">
    <property type="entry name" value="Chloro_Bact_Ser_Proteases"/>
</dbReference>
<protein>
    <submittedName>
        <fullName evidence="7">Trypsin</fullName>
    </submittedName>
</protein>
<sequence length="444" mass="47217">MVIQLKEDKYMYLNENYNPYSESSESETPVQNGAKVKKQKTHKKGHFKKFIAWICTAVLLGGFAGAAFYGVYYAGSKVIPVKQNKTTISSTANTGNNSSGTQVSSTDTKKEIKATVMDVSELVDSVITSVVAISGEVTSYNYGFFGGEQQKSAVSGSGIIIGVNDDEVIFVTNAHVIDGVDEGTIKVKLYDGTELSAYVKGSKTAYDLAVIAVKKSDVPSDAVYSVATLGDSTKIKVGESAIVVGNAMGTGISVTTGIVSALNKTITVSNTEYKDLIQTDAAINPGNSGGALFNAEGEVMGISSVKLSTTSVEGMGYAISVSSVKEVIEELSLMTARKKYSEDERGYLGITGVTISSQISKEYGYPEGVLVRSVADNSGADNAGIVKNDIIKSVDGESVETFDSLREMMSYYKVGEDVEVVYCRLNDKGEYDEKTVTVTLTAKS</sequence>
<dbReference type="InterPro" id="IPR009003">
    <property type="entry name" value="Peptidase_S1_PA"/>
</dbReference>
<feature type="region of interest" description="Disordered" evidence="4">
    <location>
        <begin position="20"/>
        <end position="39"/>
    </location>
</feature>
<evidence type="ECO:0000259" key="6">
    <source>
        <dbReference type="PROSITE" id="PS50106"/>
    </source>
</evidence>
<evidence type="ECO:0000256" key="2">
    <source>
        <dbReference type="ARBA" id="ARBA00022670"/>
    </source>
</evidence>